<comment type="caution">
    <text evidence="7">The sequence shown here is derived from an EMBL/GenBank/DDBJ whole genome shotgun (WGS) entry which is preliminary data.</text>
</comment>
<proteinExistence type="inferred from homology"/>
<dbReference type="FunFam" id="1.20.1260.100:FF:000001">
    <property type="entry name" value="translocator protein 2"/>
    <property type="match status" value="1"/>
</dbReference>
<dbReference type="AlphaFoldDB" id="A0A498C1J5"/>
<keyword evidence="3 6" id="KW-0812">Transmembrane</keyword>
<comment type="similarity">
    <text evidence="2">Belongs to the TspO/BZRP family.</text>
</comment>
<accession>A0A498C1J5</accession>
<evidence type="ECO:0000256" key="1">
    <source>
        <dbReference type="ARBA" id="ARBA00004141"/>
    </source>
</evidence>
<keyword evidence="8" id="KW-1185">Reference proteome</keyword>
<keyword evidence="5 6" id="KW-0472">Membrane</keyword>
<dbReference type="InterPro" id="IPR004307">
    <property type="entry name" value="TspO_MBR"/>
</dbReference>
<dbReference type="Proteomes" id="UP000275461">
    <property type="component" value="Unassembled WGS sequence"/>
</dbReference>
<protein>
    <submittedName>
        <fullName evidence="7">TspO/MBR related protein</fullName>
    </submittedName>
</protein>
<dbReference type="GO" id="GO:0016020">
    <property type="term" value="C:membrane"/>
    <property type="evidence" value="ECO:0007669"/>
    <property type="project" value="UniProtKB-SubCell"/>
</dbReference>
<evidence type="ECO:0000256" key="4">
    <source>
        <dbReference type="ARBA" id="ARBA00022989"/>
    </source>
</evidence>
<feature type="transmembrane region" description="Helical" evidence="6">
    <location>
        <begin position="55"/>
        <end position="76"/>
    </location>
</feature>
<dbReference type="EMBL" id="RCDA01000003">
    <property type="protein sequence ID" value="RLK48336.1"/>
    <property type="molecule type" value="Genomic_DNA"/>
</dbReference>
<evidence type="ECO:0000256" key="2">
    <source>
        <dbReference type="ARBA" id="ARBA00007524"/>
    </source>
</evidence>
<organism evidence="7 8">
    <name type="scientific">Alkalispirillum mobile</name>
    <dbReference type="NCBI Taxonomy" id="85925"/>
    <lineage>
        <taxon>Bacteria</taxon>
        <taxon>Pseudomonadati</taxon>
        <taxon>Pseudomonadota</taxon>
        <taxon>Gammaproteobacteria</taxon>
        <taxon>Chromatiales</taxon>
        <taxon>Ectothiorhodospiraceae</taxon>
        <taxon>Alkalispirillum</taxon>
    </lineage>
</organism>
<comment type="subcellular location">
    <subcellularLocation>
        <location evidence="1">Membrane</location>
        <topology evidence="1">Multi-pass membrane protein</topology>
    </subcellularLocation>
</comment>
<dbReference type="GO" id="GO:0033013">
    <property type="term" value="P:tetrapyrrole metabolic process"/>
    <property type="evidence" value="ECO:0007669"/>
    <property type="project" value="UniProtKB-ARBA"/>
</dbReference>
<dbReference type="PANTHER" id="PTHR10057:SF0">
    <property type="entry name" value="TRANSLOCATOR PROTEIN"/>
    <property type="match status" value="1"/>
</dbReference>
<evidence type="ECO:0000256" key="6">
    <source>
        <dbReference type="SAM" id="Phobius"/>
    </source>
</evidence>
<evidence type="ECO:0000256" key="3">
    <source>
        <dbReference type="ARBA" id="ARBA00022692"/>
    </source>
</evidence>
<dbReference type="InterPro" id="IPR038330">
    <property type="entry name" value="TspO/MBR-related_sf"/>
</dbReference>
<feature type="transmembrane region" description="Helical" evidence="6">
    <location>
        <begin position="88"/>
        <end position="108"/>
    </location>
</feature>
<keyword evidence="4 6" id="KW-1133">Transmembrane helix</keyword>
<reference evidence="7 8" key="1">
    <citation type="submission" date="2018-10" db="EMBL/GenBank/DDBJ databases">
        <title>Genomic Encyclopedia of Type Strains, Phase IV (KMG-IV): sequencing the most valuable type-strain genomes for metagenomic binning, comparative biology and taxonomic classification.</title>
        <authorList>
            <person name="Goeker M."/>
        </authorList>
    </citation>
    <scope>NUCLEOTIDE SEQUENCE [LARGE SCALE GENOMIC DNA]</scope>
    <source>
        <strain evidence="7 8">DSM 12769</strain>
    </source>
</reference>
<evidence type="ECO:0000313" key="8">
    <source>
        <dbReference type="Proteomes" id="UP000275461"/>
    </source>
</evidence>
<name>A0A498C1J5_9GAMM</name>
<sequence length="164" mass="18619">MTDQMRTNPRSHFPMLLAFLFMVLVVSSLGGAVTATSVDDWYRELAKPPFNPPDWLFGPVWTVLYLAIGVAGWRLWRVLGWAQGRGVLALWGLQLVMNLCWSVIFFGLQATGAALVWISLLFLVLLACIRKFGEVDRWAAWLFVPYALWVAFAMVLNGAIWWLN</sequence>
<dbReference type="RefSeq" id="WP_245971170.1">
    <property type="nucleotide sequence ID" value="NZ_RCDA01000003.1"/>
</dbReference>
<feature type="transmembrane region" description="Helical" evidence="6">
    <location>
        <begin position="140"/>
        <end position="163"/>
    </location>
</feature>
<evidence type="ECO:0000256" key="5">
    <source>
        <dbReference type="ARBA" id="ARBA00023136"/>
    </source>
</evidence>
<gene>
    <name evidence="7" type="ORF">DFR31_2215</name>
</gene>
<dbReference type="PIRSF" id="PIRSF005859">
    <property type="entry name" value="PBR"/>
    <property type="match status" value="1"/>
</dbReference>
<dbReference type="PANTHER" id="PTHR10057">
    <property type="entry name" value="PERIPHERAL-TYPE BENZODIAZEPINE RECEPTOR"/>
    <property type="match status" value="1"/>
</dbReference>
<feature type="transmembrane region" description="Helical" evidence="6">
    <location>
        <begin position="114"/>
        <end position="133"/>
    </location>
</feature>
<evidence type="ECO:0000313" key="7">
    <source>
        <dbReference type="EMBL" id="RLK48336.1"/>
    </source>
</evidence>
<dbReference type="CDD" id="cd15904">
    <property type="entry name" value="TSPO_MBR"/>
    <property type="match status" value="1"/>
</dbReference>
<dbReference type="Pfam" id="PF03073">
    <property type="entry name" value="TspO_MBR"/>
    <property type="match status" value="1"/>
</dbReference>
<dbReference type="Gene3D" id="1.20.1260.100">
    <property type="entry name" value="TspO/MBR protein"/>
    <property type="match status" value="1"/>
</dbReference>